<dbReference type="Proteomes" id="UP000249013">
    <property type="component" value="Chromosome 1"/>
</dbReference>
<accession>A0AA94M1D1</accession>
<name>A0AA94M1D1_9STRE</name>
<evidence type="ECO:0000313" key="3">
    <source>
        <dbReference type="Proteomes" id="UP000249013"/>
    </source>
</evidence>
<keyword evidence="1" id="KW-1133">Transmembrane helix</keyword>
<dbReference type="EMBL" id="LS483409">
    <property type="protein sequence ID" value="SQG78763.1"/>
    <property type="molecule type" value="Genomic_DNA"/>
</dbReference>
<evidence type="ECO:0000256" key="1">
    <source>
        <dbReference type="SAM" id="Phobius"/>
    </source>
</evidence>
<evidence type="ECO:0000313" key="2">
    <source>
        <dbReference type="EMBL" id="SQG78763.1"/>
    </source>
</evidence>
<keyword evidence="1" id="KW-0472">Membrane</keyword>
<dbReference type="AlphaFoldDB" id="A0AA94M1D1"/>
<feature type="transmembrane region" description="Helical" evidence="1">
    <location>
        <begin position="6"/>
        <end position="23"/>
    </location>
</feature>
<sequence>MNIFFVTIIVSSVTAMLTSMIAMKFHLIMLKKWLADFFDKQDLWLHDHFEKLAQKLFR</sequence>
<proteinExistence type="predicted"/>
<organism evidence="2 3">
    <name type="scientific">Streptococcus gallolyticus</name>
    <dbReference type="NCBI Taxonomy" id="315405"/>
    <lineage>
        <taxon>Bacteria</taxon>
        <taxon>Bacillati</taxon>
        <taxon>Bacillota</taxon>
        <taxon>Bacilli</taxon>
        <taxon>Lactobacillales</taxon>
        <taxon>Streptococcaceae</taxon>
        <taxon>Streptococcus</taxon>
    </lineage>
</organism>
<reference evidence="2 3" key="1">
    <citation type="submission" date="2018-06" db="EMBL/GenBank/DDBJ databases">
        <authorList>
            <consortium name="Pathogen Informatics"/>
            <person name="Doyle S."/>
        </authorList>
    </citation>
    <scope>NUCLEOTIDE SEQUENCE [LARGE SCALE GENOMIC DNA]</scope>
    <source>
        <strain evidence="2 3">NCTC13773</strain>
    </source>
</reference>
<keyword evidence="1" id="KW-0812">Transmembrane</keyword>
<protein>
    <submittedName>
        <fullName evidence="2">Uncharacterized protein</fullName>
    </submittedName>
</protein>
<gene>
    <name evidence="2" type="ORF">NCTC13773_00544</name>
</gene>